<dbReference type="InterPro" id="IPR003439">
    <property type="entry name" value="ABC_transporter-like_ATP-bd"/>
</dbReference>
<comment type="caution">
    <text evidence="11">The sequence shown here is derived from an EMBL/GenBank/DDBJ whole genome shotgun (WGS) entry which is preliminary data.</text>
</comment>
<evidence type="ECO:0000259" key="10">
    <source>
        <dbReference type="PROSITE" id="PS50893"/>
    </source>
</evidence>
<dbReference type="GO" id="GO:0005524">
    <property type="term" value="F:ATP binding"/>
    <property type="evidence" value="ECO:0007669"/>
    <property type="project" value="UniProtKB-KW"/>
</dbReference>
<accession>A0ABW1Q9L6</accession>
<evidence type="ECO:0000256" key="3">
    <source>
        <dbReference type="ARBA" id="ARBA00022475"/>
    </source>
</evidence>
<dbReference type="Gene3D" id="3.40.50.300">
    <property type="entry name" value="P-loop containing nucleotide triphosphate hydrolases"/>
    <property type="match status" value="1"/>
</dbReference>
<dbReference type="InterPro" id="IPR003593">
    <property type="entry name" value="AAA+_ATPase"/>
</dbReference>
<organism evidence="11 12">
    <name type="scientific">Corynebacterium nasicanis</name>
    <dbReference type="NCBI Taxonomy" id="1448267"/>
    <lineage>
        <taxon>Bacteria</taxon>
        <taxon>Bacillati</taxon>
        <taxon>Actinomycetota</taxon>
        <taxon>Actinomycetes</taxon>
        <taxon>Mycobacteriales</taxon>
        <taxon>Corynebacteriaceae</taxon>
        <taxon>Corynebacterium</taxon>
    </lineage>
</organism>
<evidence type="ECO:0000313" key="12">
    <source>
        <dbReference type="Proteomes" id="UP001596244"/>
    </source>
</evidence>
<evidence type="ECO:0000256" key="9">
    <source>
        <dbReference type="ARBA" id="ARBA00023136"/>
    </source>
</evidence>
<proteinExistence type="predicted"/>
<dbReference type="RefSeq" id="WP_377000290.1">
    <property type="nucleotide sequence ID" value="NZ_JBHSQE010000002.1"/>
</dbReference>
<dbReference type="PROSITE" id="PS50893">
    <property type="entry name" value="ABC_TRANSPORTER_2"/>
    <property type="match status" value="1"/>
</dbReference>
<keyword evidence="6 11" id="KW-0067">ATP-binding</keyword>
<evidence type="ECO:0000313" key="11">
    <source>
        <dbReference type="EMBL" id="MFC6146066.1"/>
    </source>
</evidence>
<keyword evidence="8" id="KW-0406">Ion transport</keyword>
<keyword evidence="5" id="KW-0547">Nucleotide-binding</keyword>
<dbReference type="PROSITE" id="PS00211">
    <property type="entry name" value="ABC_TRANSPORTER_1"/>
    <property type="match status" value="1"/>
</dbReference>
<dbReference type="InterPro" id="IPR027417">
    <property type="entry name" value="P-loop_NTPase"/>
</dbReference>
<dbReference type="InterPro" id="IPR051535">
    <property type="entry name" value="Siderophore_ABC-ATPase"/>
</dbReference>
<keyword evidence="3" id="KW-1003">Cell membrane</keyword>
<sequence>MTPTFRISSARVSLGGRSILRDVSLEIPAGQITAIIGPNGCGKSTLLRSMARVLPLEEGSIIFDGADIADLGRRELSRRVALMAQRPLIPEGITVAELVSRGRYPHQGLWSQWSAADEAAVARALAVTGLESVAERRLTELSGGQQQRVWLGLVLAQETKVVLLDEPTTFLDIGHQYDLLGLVEKLRDDDGRTVVVVLHDLQQALRFADHLVVMNDGEVVSTGRPAETLDSRAVARLFGLDADIVRAGTRQDLVIVPRA</sequence>
<keyword evidence="4" id="KW-0410">Iron transport</keyword>
<keyword evidence="9" id="KW-0472">Membrane</keyword>
<dbReference type="EMBL" id="JBHSQE010000002">
    <property type="protein sequence ID" value="MFC6146066.1"/>
    <property type="molecule type" value="Genomic_DNA"/>
</dbReference>
<evidence type="ECO:0000256" key="4">
    <source>
        <dbReference type="ARBA" id="ARBA00022496"/>
    </source>
</evidence>
<comment type="subcellular location">
    <subcellularLocation>
        <location evidence="1">Cell membrane</location>
        <topology evidence="1">Peripheral membrane protein</topology>
    </subcellularLocation>
</comment>
<keyword evidence="2" id="KW-0813">Transport</keyword>
<dbReference type="PANTHER" id="PTHR42771:SF2">
    <property type="entry name" value="IRON(3+)-HYDROXAMATE IMPORT ATP-BINDING PROTEIN FHUC"/>
    <property type="match status" value="1"/>
</dbReference>
<evidence type="ECO:0000256" key="6">
    <source>
        <dbReference type="ARBA" id="ARBA00022840"/>
    </source>
</evidence>
<evidence type="ECO:0000256" key="5">
    <source>
        <dbReference type="ARBA" id="ARBA00022741"/>
    </source>
</evidence>
<keyword evidence="12" id="KW-1185">Reference proteome</keyword>
<dbReference type="Pfam" id="PF00005">
    <property type="entry name" value="ABC_tran"/>
    <property type="match status" value="1"/>
</dbReference>
<evidence type="ECO:0000256" key="7">
    <source>
        <dbReference type="ARBA" id="ARBA00023004"/>
    </source>
</evidence>
<evidence type="ECO:0000256" key="2">
    <source>
        <dbReference type="ARBA" id="ARBA00022448"/>
    </source>
</evidence>
<evidence type="ECO:0000256" key="8">
    <source>
        <dbReference type="ARBA" id="ARBA00023065"/>
    </source>
</evidence>
<dbReference type="PANTHER" id="PTHR42771">
    <property type="entry name" value="IRON(3+)-HYDROXAMATE IMPORT ATP-BINDING PROTEIN FHUC"/>
    <property type="match status" value="1"/>
</dbReference>
<reference evidence="12" key="1">
    <citation type="journal article" date="2019" name="Int. J. Syst. Evol. Microbiol.">
        <title>The Global Catalogue of Microorganisms (GCM) 10K type strain sequencing project: providing services to taxonomists for standard genome sequencing and annotation.</title>
        <authorList>
            <consortium name="The Broad Institute Genomics Platform"/>
            <consortium name="The Broad Institute Genome Sequencing Center for Infectious Disease"/>
            <person name="Wu L."/>
            <person name="Ma J."/>
        </authorList>
    </citation>
    <scope>NUCLEOTIDE SEQUENCE [LARGE SCALE GENOMIC DNA]</scope>
    <source>
        <strain evidence="12">CCUG 51943</strain>
    </source>
</reference>
<keyword evidence="7" id="KW-0408">Iron</keyword>
<dbReference type="SMART" id="SM00382">
    <property type="entry name" value="AAA"/>
    <property type="match status" value="1"/>
</dbReference>
<dbReference type="Proteomes" id="UP001596244">
    <property type="component" value="Unassembled WGS sequence"/>
</dbReference>
<protein>
    <submittedName>
        <fullName evidence="11">ABC transporter ATP-binding protein</fullName>
    </submittedName>
</protein>
<gene>
    <name evidence="11" type="ORF">ACFPUZ_04505</name>
</gene>
<name>A0ABW1Q9L6_9CORY</name>
<dbReference type="SUPFAM" id="SSF52540">
    <property type="entry name" value="P-loop containing nucleoside triphosphate hydrolases"/>
    <property type="match status" value="1"/>
</dbReference>
<feature type="domain" description="ABC transporter" evidence="10">
    <location>
        <begin position="5"/>
        <end position="241"/>
    </location>
</feature>
<evidence type="ECO:0000256" key="1">
    <source>
        <dbReference type="ARBA" id="ARBA00004202"/>
    </source>
</evidence>
<dbReference type="CDD" id="cd03214">
    <property type="entry name" value="ABC_Iron-Siderophores_B12_Hemin"/>
    <property type="match status" value="1"/>
</dbReference>
<dbReference type="InterPro" id="IPR017871">
    <property type="entry name" value="ABC_transporter-like_CS"/>
</dbReference>